<evidence type="ECO:0000256" key="1">
    <source>
        <dbReference type="SAM" id="MobiDB-lite"/>
    </source>
</evidence>
<name>A0A7R9PAF7_TIMCA</name>
<feature type="compositionally biased region" description="Basic and acidic residues" evidence="1">
    <location>
        <begin position="116"/>
        <end position="128"/>
    </location>
</feature>
<protein>
    <submittedName>
        <fullName evidence="2">(California timema) hypothetical protein</fullName>
    </submittedName>
</protein>
<dbReference type="EMBL" id="OE183397">
    <property type="protein sequence ID" value="CAD7575622.1"/>
    <property type="molecule type" value="Genomic_DNA"/>
</dbReference>
<sequence length="209" mass="23712">MEVELEEVNPHLRGGRVENHLGKTTPSSPDRDSNLDLPVLSSRAQHDKRVNQLRHRGGIDNTILQKENQYKTMMKHHLVILTVLLFTIKFMEAAPKLSKKNRDKEALTDYQRDTEYHHFPRPRFEPRSPRPQKSSFNTTSELANYATEGADPFFDSVKDALCPTFPASSSSFNISGSMSLSPKPQRGWLPSPNSSTLLRIILSEADLRS</sequence>
<organism evidence="2">
    <name type="scientific">Timema californicum</name>
    <name type="common">California timema</name>
    <name type="synonym">Walking stick</name>
    <dbReference type="NCBI Taxonomy" id="61474"/>
    <lineage>
        <taxon>Eukaryota</taxon>
        <taxon>Metazoa</taxon>
        <taxon>Ecdysozoa</taxon>
        <taxon>Arthropoda</taxon>
        <taxon>Hexapoda</taxon>
        <taxon>Insecta</taxon>
        <taxon>Pterygota</taxon>
        <taxon>Neoptera</taxon>
        <taxon>Polyneoptera</taxon>
        <taxon>Phasmatodea</taxon>
        <taxon>Timematodea</taxon>
        <taxon>Timematoidea</taxon>
        <taxon>Timematidae</taxon>
        <taxon>Timema</taxon>
    </lineage>
</organism>
<feature type="region of interest" description="Disordered" evidence="1">
    <location>
        <begin position="1"/>
        <end position="37"/>
    </location>
</feature>
<feature type="region of interest" description="Disordered" evidence="1">
    <location>
        <begin position="116"/>
        <end position="137"/>
    </location>
</feature>
<evidence type="ECO:0000313" key="2">
    <source>
        <dbReference type="EMBL" id="CAD7575622.1"/>
    </source>
</evidence>
<accession>A0A7R9PAF7</accession>
<gene>
    <name evidence="2" type="ORF">TCMB3V08_LOCUS8208</name>
</gene>
<reference evidence="2" key="1">
    <citation type="submission" date="2020-11" db="EMBL/GenBank/DDBJ databases">
        <authorList>
            <person name="Tran Van P."/>
        </authorList>
    </citation>
    <scope>NUCLEOTIDE SEQUENCE</scope>
</reference>
<proteinExistence type="predicted"/>
<dbReference type="AlphaFoldDB" id="A0A7R9PAF7"/>